<dbReference type="InterPro" id="IPR049492">
    <property type="entry name" value="BD-FAE-like_dom"/>
</dbReference>
<dbReference type="EMBL" id="JAGGLB010000006">
    <property type="protein sequence ID" value="MBP1990696.1"/>
    <property type="molecule type" value="Genomic_DNA"/>
</dbReference>
<evidence type="ECO:0000256" key="1">
    <source>
        <dbReference type="ARBA" id="ARBA00022801"/>
    </source>
</evidence>
<evidence type="ECO:0000259" key="2">
    <source>
        <dbReference type="Pfam" id="PF20434"/>
    </source>
</evidence>
<dbReference type="PANTHER" id="PTHR48081:SF6">
    <property type="entry name" value="PEPTIDASE S9 PROLYL OLIGOPEPTIDASE CATALYTIC DOMAIN-CONTAINING PROTEIN"/>
    <property type="match status" value="1"/>
</dbReference>
<evidence type="ECO:0000313" key="4">
    <source>
        <dbReference type="Proteomes" id="UP001519287"/>
    </source>
</evidence>
<dbReference type="Proteomes" id="UP001519287">
    <property type="component" value="Unassembled WGS sequence"/>
</dbReference>
<gene>
    <name evidence="3" type="ORF">J2Z66_002302</name>
</gene>
<keyword evidence="4" id="KW-1185">Reference proteome</keyword>
<name>A0ABS4IT02_9BACL</name>
<dbReference type="Pfam" id="PF20434">
    <property type="entry name" value="BD-FAE"/>
    <property type="match status" value="1"/>
</dbReference>
<dbReference type="InterPro" id="IPR050300">
    <property type="entry name" value="GDXG_lipolytic_enzyme"/>
</dbReference>
<proteinExistence type="predicted"/>
<comment type="caution">
    <text evidence="3">The sequence shown here is derived from an EMBL/GenBank/DDBJ whole genome shotgun (WGS) entry which is preliminary data.</text>
</comment>
<dbReference type="Gene3D" id="3.40.50.1820">
    <property type="entry name" value="alpha/beta hydrolase"/>
    <property type="match status" value="1"/>
</dbReference>
<dbReference type="PANTHER" id="PTHR48081">
    <property type="entry name" value="AB HYDROLASE SUPERFAMILY PROTEIN C4A8.06C"/>
    <property type="match status" value="1"/>
</dbReference>
<sequence>MSAPILIWPQEELRMHTGEKQMGMIGPVLKPYIVNSIRPTGAIIICPGGAYGMLAEHEGEPIALWLNRIGISAFVLNYRVAPYKHPIPMLDAQRAIRFLRYHFKTWNIDASRIGIMGFSAGGHLASTVGTHFDKGQLEDPDPVERQSSRPDVMIACYPVISLGEIGHYESMVNLLGEFPADVQRQHLSNELQVSADTPAAFLWHTADDEAVPVEHSLLFAQALSRHKVPFELHIYESGPHGMGLAENKDNEVNAANAVNADSVRTWTSLCGTWLKKRGY</sequence>
<dbReference type="RefSeq" id="WP_376774385.1">
    <property type="nucleotide sequence ID" value="NZ_JAGGLB010000006.1"/>
</dbReference>
<protein>
    <submittedName>
        <fullName evidence="3">Acetyl esterase/lipase</fullName>
    </submittedName>
</protein>
<organism evidence="3 4">
    <name type="scientific">Paenibacillus eucommiae</name>
    <dbReference type="NCBI Taxonomy" id="1355755"/>
    <lineage>
        <taxon>Bacteria</taxon>
        <taxon>Bacillati</taxon>
        <taxon>Bacillota</taxon>
        <taxon>Bacilli</taxon>
        <taxon>Bacillales</taxon>
        <taxon>Paenibacillaceae</taxon>
        <taxon>Paenibacillus</taxon>
    </lineage>
</organism>
<keyword evidence="1" id="KW-0378">Hydrolase</keyword>
<dbReference type="SUPFAM" id="SSF53474">
    <property type="entry name" value="alpha/beta-Hydrolases"/>
    <property type="match status" value="1"/>
</dbReference>
<evidence type="ECO:0000313" key="3">
    <source>
        <dbReference type="EMBL" id="MBP1990696.1"/>
    </source>
</evidence>
<reference evidence="3 4" key="1">
    <citation type="submission" date="2021-03" db="EMBL/GenBank/DDBJ databases">
        <title>Genomic Encyclopedia of Type Strains, Phase IV (KMG-IV): sequencing the most valuable type-strain genomes for metagenomic binning, comparative biology and taxonomic classification.</title>
        <authorList>
            <person name="Goeker M."/>
        </authorList>
    </citation>
    <scope>NUCLEOTIDE SEQUENCE [LARGE SCALE GENOMIC DNA]</scope>
    <source>
        <strain evidence="3 4">DSM 26048</strain>
    </source>
</reference>
<accession>A0ABS4IT02</accession>
<feature type="domain" description="BD-FAE-like" evidence="2">
    <location>
        <begin position="40"/>
        <end position="223"/>
    </location>
</feature>
<dbReference type="InterPro" id="IPR029058">
    <property type="entry name" value="AB_hydrolase_fold"/>
</dbReference>